<name>A0A8K0XP48_9AGAR</name>
<dbReference type="GO" id="GO:0005662">
    <property type="term" value="C:DNA replication factor A complex"/>
    <property type="evidence" value="ECO:0007669"/>
    <property type="project" value="UniProtKB-ARBA"/>
</dbReference>
<keyword evidence="4 9" id="KW-0479">Metal-binding</keyword>
<feature type="compositionally biased region" description="Low complexity" evidence="10">
    <location>
        <begin position="126"/>
        <end position="138"/>
    </location>
</feature>
<dbReference type="GO" id="GO:0006260">
    <property type="term" value="P:DNA replication"/>
    <property type="evidence" value="ECO:0007669"/>
    <property type="project" value="UniProtKB-KW"/>
</dbReference>
<dbReference type="GO" id="GO:0008270">
    <property type="term" value="F:zinc ion binding"/>
    <property type="evidence" value="ECO:0007669"/>
    <property type="project" value="UniProtKB-KW"/>
</dbReference>
<dbReference type="CDD" id="cd04477">
    <property type="entry name" value="RPA1N"/>
    <property type="match status" value="1"/>
</dbReference>
<dbReference type="EMBL" id="JAEVFJ010000019">
    <property type="protein sequence ID" value="KAH8099587.1"/>
    <property type="molecule type" value="Genomic_DNA"/>
</dbReference>
<dbReference type="GO" id="GO:0006310">
    <property type="term" value="P:DNA recombination"/>
    <property type="evidence" value="ECO:0007669"/>
    <property type="project" value="InterPro"/>
</dbReference>
<dbReference type="Pfam" id="PF16900">
    <property type="entry name" value="REPA_OB_2"/>
    <property type="match status" value="1"/>
</dbReference>
<dbReference type="GO" id="GO:0000781">
    <property type="term" value="C:chromosome, telomeric region"/>
    <property type="evidence" value="ECO:0007669"/>
    <property type="project" value="UniProtKB-ARBA"/>
</dbReference>
<dbReference type="FunFam" id="2.40.50.140:FF:000090">
    <property type="entry name" value="Replication protein A subunit"/>
    <property type="match status" value="1"/>
</dbReference>
<evidence type="ECO:0000256" key="10">
    <source>
        <dbReference type="SAM" id="MobiDB-lite"/>
    </source>
</evidence>
<feature type="domain" description="Replication protein A OB" evidence="14">
    <location>
        <begin position="298"/>
        <end position="393"/>
    </location>
</feature>
<dbReference type="GO" id="GO:0007004">
    <property type="term" value="P:telomere maintenance via telomerase"/>
    <property type="evidence" value="ECO:0007669"/>
    <property type="project" value="UniProtKB-ARBA"/>
</dbReference>
<dbReference type="CDD" id="cd04474">
    <property type="entry name" value="RPA1_DBD_A"/>
    <property type="match status" value="1"/>
</dbReference>
<dbReference type="Pfam" id="PF01336">
    <property type="entry name" value="tRNA_anti-codon"/>
    <property type="match status" value="1"/>
</dbReference>
<accession>A0A8K0XP48</accession>
<dbReference type="CDD" id="cd04476">
    <property type="entry name" value="RPA1_DBD_C"/>
    <property type="match status" value="1"/>
</dbReference>
<dbReference type="Pfam" id="PF08646">
    <property type="entry name" value="Rep_fac-A_C"/>
    <property type="match status" value="1"/>
</dbReference>
<keyword evidence="8 9" id="KW-0539">Nucleus</keyword>
<reference evidence="15" key="1">
    <citation type="journal article" date="2021" name="New Phytol.">
        <title>Evolutionary innovations through gain and loss of genes in the ectomycorrhizal Boletales.</title>
        <authorList>
            <person name="Wu G."/>
            <person name="Miyauchi S."/>
            <person name="Morin E."/>
            <person name="Kuo A."/>
            <person name="Drula E."/>
            <person name="Varga T."/>
            <person name="Kohler A."/>
            <person name="Feng B."/>
            <person name="Cao Y."/>
            <person name="Lipzen A."/>
            <person name="Daum C."/>
            <person name="Hundley H."/>
            <person name="Pangilinan J."/>
            <person name="Johnson J."/>
            <person name="Barry K."/>
            <person name="LaButti K."/>
            <person name="Ng V."/>
            <person name="Ahrendt S."/>
            <person name="Min B."/>
            <person name="Choi I.G."/>
            <person name="Park H."/>
            <person name="Plett J.M."/>
            <person name="Magnuson J."/>
            <person name="Spatafora J.W."/>
            <person name="Nagy L.G."/>
            <person name="Henrissat B."/>
            <person name="Grigoriev I.V."/>
            <person name="Yang Z.L."/>
            <person name="Xu J."/>
            <person name="Martin F.M."/>
        </authorList>
    </citation>
    <scope>NUCLEOTIDE SEQUENCE</scope>
    <source>
        <strain evidence="15">KKN 215</strain>
    </source>
</reference>
<keyword evidence="6 9" id="KW-0862">Zinc</keyword>
<evidence type="ECO:0000313" key="16">
    <source>
        <dbReference type="Proteomes" id="UP000813824"/>
    </source>
</evidence>
<evidence type="ECO:0000256" key="2">
    <source>
        <dbReference type="ARBA" id="ARBA00005690"/>
    </source>
</evidence>
<evidence type="ECO:0000259" key="11">
    <source>
        <dbReference type="Pfam" id="PF01336"/>
    </source>
</evidence>
<comment type="similarity">
    <text evidence="2 9">Belongs to the replication factor A protein 1 family.</text>
</comment>
<dbReference type="InterPro" id="IPR047192">
    <property type="entry name" value="Euk_RPA1_DBD_C"/>
</dbReference>
<dbReference type="FunFam" id="2.40.50.140:FF:000117">
    <property type="entry name" value="Replication protein A subunit"/>
    <property type="match status" value="1"/>
</dbReference>
<sequence length="609" mass="67366">MVQLTAGVCSRLNEPEHAEDLLSSTPIVQILSVKRVGPTAGPNPVDRYRIIVSDGEHFLQSMLATQLNHLVDEGQIIKNTICRLDKFTCNMVQDKRLLIVLNMTVLEQSAMKMGSPQGLQIAPGDAAATPSTAHHTPAVNQPTPVVNPTRASSSTTTTPGAGAGRGQGARSGRAAIFPIEGLSPYQNNWTIRARVTNKSDMKSWSNQKGEGKLFNVTFMDETGEIRATAFNAVAETLYDKMEEGKVYYVSKAKVNLAKRQFSNLSNEYEISLERNTEIEECRDAGSFPAIRYNFVDLGKLQDLTKESFCDIIAVVKEVGEATEFTSKFNKTSLKRELTVVDQSGYSVRLTLWGKTAEKWNHTDQPIVAFKGLKVGDFGGRTLSMAGSSSYEVNPDIPESHGLRGWFDSVGSAASFQSHTNTFSGSGGAVNFNRAAMLSIEEVKTKDLGNGDKADFFSTRATVMHLKSDNIAYPACPNTGCSKKVFDQHDGWRCEKCDRSFEKPEYRYIISMAVSDYSGQAWFQGFNDLGEALFKRPANEVVAIKDSDDARYNKLVEEVNGQQFNFACRAKQDTYNETTRTRYGVQKILPLDYAEESRHLVELLSSPWAQ</sequence>
<evidence type="ECO:0000259" key="13">
    <source>
        <dbReference type="Pfam" id="PF08646"/>
    </source>
</evidence>
<dbReference type="Proteomes" id="UP000813824">
    <property type="component" value="Unassembled WGS sequence"/>
</dbReference>
<feature type="compositionally biased region" description="Low complexity" evidence="10">
    <location>
        <begin position="149"/>
        <end position="160"/>
    </location>
</feature>
<feature type="domain" description="OB" evidence="11">
    <location>
        <begin position="189"/>
        <end position="273"/>
    </location>
</feature>
<feature type="region of interest" description="Disordered" evidence="10">
    <location>
        <begin position="125"/>
        <end position="170"/>
    </location>
</feature>
<keyword evidence="3 9" id="KW-0235">DNA replication</keyword>
<dbReference type="GO" id="GO:0003677">
    <property type="term" value="F:DNA binding"/>
    <property type="evidence" value="ECO:0007669"/>
    <property type="project" value="UniProtKB-KW"/>
</dbReference>
<gene>
    <name evidence="15" type="ORF">BXZ70DRAFT_236243</name>
</gene>
<evidence type="ECO:0000256" key="8">
    <source>
        <dbReference type="ARBA" id="ARBA00023242"/>
    </source>
</evidence>
<dbReference type="InterPro" id="IPR004365">
    <property type="entry name" value="NA-bd_OB_tRNA"/>
</dbReference>
<dbReference type="GO" id="GO:0006281">
    <property type="term" value="P:DNA repair"/>
    <property type="evidence" value="ECO:0007669"/>
    <property type="project" value="InterPro"/>
</dbReference>
<feature type="domain" description="Replication factor A C-terminal" evidence="13">
    <location>
        <begin position="455"/>
        <end position="599"/>
    </location>
</feature>
<dbReference type="InterPro" id="IPR012340">
    <property type="entry name" value="NA-bd_OB-fold"/>
</dbReference>
<evidence type="ECO:0000256" key="7">
    <source>
        <dbReference type="ARBA" id="ARBA00023125"/>
    </source>
</evidence>
<dbReference type="Pfam" id="PF04057">
    <property type="entry name" value="Rep-A_N"/>
    <property type="match status" value="1"/>
</dbReference>
<dbReference type="OrthoDB" id="1751331at2759"/>
<dbReference type="FunFam" id="2.40.50.140:FF:000064">
    <property type="entry name" value="Replication protein A subunit"/>
    <property type="match status" value="1"/>
</dbReference>
<evidence type="ECO:0000313" key="15">
    <source>
        <dbReference type="EMBL" id="KAH8099587.1"/>
    </source>
</evidence>
<dbReference type="PANTHER" id="PTHR47165:SF4">
    <property type="entry name" value="OS03G0429900 PROTEIN"/>
    <property type="match status" value="1"/>
</dbReference>
<organism evidence="15 16">
    <name type="scientific">Cristinia sonorae</name>
    <dbReference type="NCBI Taxonomy" id="1940300"/>
    <lineage>
        <taxon>Eukaryota</taxon>
        <taxon>Fungi</taxon>
        <taxon>Dikarya</taxon>
        <taxon>Basidiomycota</taxon>
        <taxon>Agaricomycotina</taxon>
        <taxon>Agaricomycetes</taxon>
        <taxon>Agaricomycetidae</taxon>
        <taxon>Agaricales</taxon>
        <taxon>Pleurotineae</taxon>
        <taxon>Stephanosporaceae</taxon>
        <taxon>Cristinia</taxon>
    </lineage>
</organism>
<proteinExistence type="inferred from homology"/>
<comment type="subcellular location">
    <subcellularLocation>
        <location evidence="1 9">Nucleus</location>
    </subcellularLocation>
</comment>
<comment type="subunit">
    <text evidence="9">Component of the heterotrimeric canonical replication protein A complex (RPA).</text>
</comment>
<evidence type="ECO:0000259" key="14">
    <source>
        <dbReference type="Pfam" id="PF16900"/>
    </source>
</evidence>
<evidence type="ECO:0000259" key="12">
    <source>
        <dbReference type="Pfam" id="PF04057"/>
    </source>
</evidence>
<evidence type="ECO:0000256" key="6">
    <source>
        <dbReference type="ARBA" id="ARBA00022833"/>
    </source>
</evidence>
<dbReference type="Gene3D" id="2.40.50.140">
    <property type="entry name" value="Nucleic acid-binding proteins"/>
    <property type="match status" value="4"/>
</dbReference>
<evidence type="ECO:0000256" key="3">
    <source>
        <dbReference type="ARBA" id="ARBA00022705"/>
    </source>
</evidence>
<dbReference type="PANTHER" id="PTHR47165">
    <property type="entry name" value="OS03G0429900 PROTEIN"/>
    <property type="match status" value="1"/>
</dbReference>
<comment type="function">
    <text evidence="9">As part of the replication protein A (RPA/RP-A), a single-stranded DNA-binding heterotrimeric complex, may play an essential role in DNA replication, recombination and repair. Binds and stabilizes single-stranded DNA intermediates, preventing complementary DNA reannealing and recruiting different proteins involved in DNA metabolism.</text>
</comment>
<feature type="domain" description="Replication factor-A protein 1 N-terminal" evidence="12">
    <location>
        <begin position="4"/>
        <end position="107"/>
    </location>
</feature>
<evidence type="ECO:0000256" key="9">
    <source>
        <dbReference type="RuleBase" id="RU364130"/>
    </source>
</evidence>
<dbReference type="FunFam" id="2.40.50.140:FF:000041">
    <property type="entry name" value="Replication protein A subunit"/>
    <property type="match status" value="1"/>
</dbReference>
<evidence type="ECO:0000256" key="4">
    <source>
        <dbReference type="ARBA" id="ARBA00022723"/>
    </source>
</evidence>
<protein>
    <recommendedName>
        <fullName evidence="9">Replication protein A subunit</fullName>
    </recommendedName>
</protein>
<keyword evidence="7 9" id="KW-0238">DNA-binding</keyword>
<evidence type="ECO:0000256" key="1">
    <source>
        <dbReference type="ARBA" id="ARBA00004123"/>
    </source>
</evidence>
<keyword evidence="5 9" id="KW-0863">Zinc-finger</keyword>
<comment type="caution">
    <text evidence="15">The sequence shown here is derived from an EMBL/GenBank/DDBJ whole genome shotgun (WGS) entry which is preliminary data.</text>
</comment>
<dbReference type="SUPFAM" id="SSF50249">
    <property type="entry name" value="Nucleic acid-binding proteins"/>
    <property type="match status" value="4"/>
</dbReference>
<dbReference type="InterPro" id="IPR013955">
    <property type="entry name" value="Rep_factor-A_C"/>
</dbReference>
<dbReference type="AlphaFoldDB" id="A0A8K0XP48"/>
<dbReference type="InterPro" id="IPR007199">
    <property type="entry name" value="Rep_factor-A_N"/>
</dbReference>
<dbReference type="InterPro" id="IPR031657">
    <property type="entry name" value="REPA_OB_2"/>
</dbReference>
<dbReference type="InterPro" id="IPR004591">
    <property type="entry name" value="Rfa1"/>
</dbReference>
<evidence type="ECO:0000256" key="5">
    <source>
        <dbReference type="ARBA" id="ARBA00022771"/>
    </source>
</evidence>
<keyword evidence="16" id="KW-1185">Reference proteome</keyword>
<dbReference type="CDD" id="cd04475">
    <property type="entry name" value="RPA1_DBD_B"/>
    <property type="match status" value="1"/>
</dbReference>
<dbReference type="NCBIfam" id="TIGR00617">
    <property type="entry name" value="rpa1"/>
    <property type="match status" value="1"/>
</dbReference>